<sequence>MRWKQAGLLGMKYSDVETIAEQVNRL</sequence>
<reference evidence="1 2" key="1">
    <citation type="submission" date="2017-06" db="EMBL/GenBank/DDBJ databases">
        <authorList>
            <person name="Kim H.J."/>
            <person name="Triplett B.A."/>
        </authorList>
    </citation>
    <scope>NUCLEOTIDE SEQUENCE [LARGE SCALE GENOMIC DNA]</scope>
    <source>
        <strain evidence="1">FRACA_ARgP5</strain>
    </source>
</reference>
<keyword evidence="2" id="KW-1185">Reference proteome</keyword>
<name>A0A2I2KWI4_9ACTN</name>
<protein>
    <submittedName>
        <fullName evidence="1">Uncharacterized protein</fullName>
    </submittedName>
</protein>
<dbReference type="EMBL" id="FZMO01000334">
    <property type="protein sequence ID" value="SNQ50008.1"/>
    <property type="molecule type" value="Genomic_DNA"/>
</dbReference>
<evidence type="ECO:0000313" key="1">
    <source>
        <dbReference type="EMBL" id="SNQ50008.1"/>
    </source>
</evidence>
<organism evidence="1 2">
    <name type="scientific">Frankia canadensis</name>
    <dbReference type="NCBI Taxonomy" id="1836972"/>
    <lineage>
        <taxon>Bacteria</taxon>
        <taxon>Bacillati</taxon>
        <taxon>Actinomycetota</taxon>
        <taxon>Actinomycetes</taxon>
        <taxon>Frankiales</taxon>
        <taxon>Frankiaceae</taxon>
        <taxon>Frankia</taxon>
    </lineage>
</organism>
<proteinExistence type="predicted"/>
<dbReference type="Proteomes" id="UP000234331">
    <property type="component" value="Unassembled WGS sequence"/>
</dbReference>
<dbReference type="AlphaFoldDB" id="A0A2I2KWI4"/>
<gene>
    <name evidence="1" type="ORF">FRACA_40036</name>
</gene>
<evidence type="ECO:0000313" key="2">
    <source>
        <dbReference type="Proteomes" id="UP000234331"/>
    </source>
</evidence>
<accession>A0A2I2KWI4</accession>